<proteinExistence type="predicted"/>
<keyword evidence="2" id="KW-0436">Ligase</keyword>
<comment type="caution">
    <text evidence="2">The sequence shown here is derived from an EMBL/GenBank/DDBJ whole genome shotgun (WGS) entry which is preliminary data.</text>
</comment>
<reference evidence="3" key="1">
    <citation type="submission" date="2023-07" db="EMBL/GenBank/DDBJ databases">
        <title>30 novel species of actinomycetes from the DSMZ collection.</title>
        <authorList>
            <person name="Nouioui I."/>
        </authorList>
    </citation>
    <scope>NUCLEOTIDE SEQUENCE [LARGE SCALE GENOMIC DNA]</scope>
    <source>
        <strain evidence="3">DSM 44917</strain>
    </source>
</reference>
<accession>A0ABU2LEI5</accession>
<dbReference type="GO" id="GO:0016874">
    <property type="term" value="F:ligase activity"/>
    <property type="evidence" value="ECO:0007669"/>
    <property type="project" value="UniProtKB-KW"/>
</dbReference>
<gene>
    <name evidence="2" type="ORF">RM780_23585</name>
</gene>
<dbReference type="RefSeq" id="WP_311632882.1">
    <property type="nucleotide sequence ID" value="NZ_JAVREN010000050.1"/>
</dbReference>
<organism evidence="2 3">
    <name type="scientific">Streptomyces boetiae</name>
    <dbReference type="NCBI Taxonomy" id="3075541"/>
    <lineage>
        <taxon>Bacteria</taxon>
        <taxon>Bacillati</taxon>
        <taxon>Actinomycetota</taxon>
        <taxon>Actinomycetes</taxon>
        <taxon>Kitasatosporales</taxon>
        <taxon>Streptomycetaceae</taxon>
        <taxon>Streptomyces</taxon>
    </lineage>
</organism>
<dbReference type="Pfam" id="PF03483">
    <property type="entry name" value="B3_4"/>
    <property type="match status" value="1"/>
</dbReference>
<dbReference type="PANTHER" id="PTHR39209:SF2">
    <property type="entry name" value="CYTOPLASMIC PROTEIN"/>
    <property type="match status" value="1"/>
</dbReference>
<dbReference type="InterPro" id="IPR005146">
    <property type="entry name" value="B3/B4_tRNA-bd"/>
</dbReference>
<protein>
    <submittedName>
        <fullName evidence="2">Phenylalanine--tRNA ligase beta subunit-related protein</fullName>
    </submittedName>
</protein>
<sequence length="236" mass="25158">MTRLTVAAEVCEAFPGLAVAAVVAEGVDGQARWEETERLLADVEAAAADGTWAAPEESDPLLASWQGAYRAFGTNPRRFRPSMDALARRLAKSGRLPRIGSAVDTYNAVSVSHHVPAGAFDLAAVRGDIALRHAGEGEAFTPLGEPGTTEEARPGEVIYADADGVLTRHWNHRDSDRTKVTPASRDILFLMEAVDHDAGRKAVTQAADRLAVLLAPRAARVTPHLLDPATPTATLR</sequence>
<dbReference type="PANTHER" id="PTHR39209">
    <property type="match status" value="1"/>
</dbReference>
<dbReference type="Gene3D" id="3.50.40.10">
    <property type="entry name" value="Phenylalanyl-trna Synthetase, Chain B, domain 3"/>
    <property type="match status" value="1"/>
</dbReference>
<evidence type="ECO:0000259" key="1">
    <source>
        <dbReference type="SMART" id="SM00873"/>
    </source>
</evidence>
<feature type="domain" description="B3/B4 tRNA-binding" evidence="1">
    <location>
        <begin position="63"/>
        <end position="215"/>
    </location>
</feature>
<name>A0ABU2LEI5_9ACTN</name>
<evidence type="ECO:0000313" key="3">
    <source>
        <dbReference type="Proteomes" id="UP001183388"/>
    </source>
</evidence>
<dbReference type="EMBL" id="JAVREN010000050">
    <property type="protein sequence ID" value="MDT0309911.1"/>
    <property type="molecule type" value="Genomic_DNA"/>
</dbReference>
<dbReference type="InterPro" id="IPR020825">
    <property type="entry name" value="Phe-tRNA_synthase-like_B3/B4"/>
</dbReference>
<dbReference type="Proteomes" id="UP001183388">
    <property type="component" value="Unassembled WGS sequence"/>
</dbReference>
<dbReference type="SMART" id="SM00873">
    <property type="entry name" value="B3_4"/>
    <property type="match status" value="1"/>
</dbReference>
<keyword evidence="3" id="KW-1185">Reference proteome</keyword>
<dbReference type="SUPFAM" id="SSF56037">
    <property type="entry name" value="PheT/TilS domain"/>
    <property type="match status" value="1"/>
</dbReference>
<evidence type="ECO:0000313" key="2">
    <source>
        <dbReference type="EMBL" id="MDT0309911.1"/>
    </source>
</evidence>